<dbReference type="OrthoDB" id="4204326at2"/>
<proteinExistence type="predicted"/>
<gene>
    <name evidence="2" type="ORF">TPA0598_01_09290</name>
</gene>
<dbReference type="Proteomes" id="UP000048965">
    <property type="component" value="Unassembled WGS sequence"/>
</dbReference>
<keyword evidence="1" id="KW-0472">Membrane</keyword>
<comment type="caution">
    <text evidence="2">The sequence shown here is derived from an EMBL/GenBank/DDBJ whole genome shotgun (WGS) entry which is preliminary data.</text>
</comment>
<accession>A0A0P4R271</accession>
<sequence length="341" mass="36953">MGEIEQPANAGPGAPRRRRLWAAVALAAAALLLAVWTTVNGTWPWNGALPDRACWGSLDRSLLTKAAPGDAPWEVTEGKDRWGDPECTVERGDWRFRTTVMETPLKASLWWGLGTVPLHHGLPGMIKTNRDRTDGWLHLPQCRNKLVNVNVPGALTDRRAAQNLAARSLLAVGNAQIARCGGKPFPAPERFDWPTVRPVDLTRGETPCDVADARIVRKWAGGKVSQLGGFTDDPVSRCTALGAGDDQLDLGLFSALVLRDRSTLDAFSPTGVRARIPVRPGKPLHLTADDLRFDRDAATELACAGGRERRYVHVISEGSDAQYAAIKRAVLTKVGATMGCH</sequence>
<dbReference type="RefSeq" id="WP_052718813.1">
    <property type="nucleotide sequence ID" value="NZ_BBNO01000001.1"/>
</dbReference>
<name>A0A0P4R271_9ACTN</name>
<keyword evidence="1" id="KW-0812">Transmembrane</keyword>
<keyword evidence="3" id="KW-1185">Reference proteome</keyword>
<organism evidence="2 3">
    <name type="scientific">Streptomyces lydicamycinicus</name>
    <dbReference type="NCBI Taxonomy" id="1546107"/>
    <lineage>
        <taxon>Bacteria</taxon>
        <taxon>Bacillati</taxon>
        <taxon>Actinomycetota</taxon>
        <taxon>Actinomycetes</taxon>
        <taxon>Kitasatosporales</taxon>
        <taxon>Streptomycetaceae</taxon>
        <taxon>Streptomyces</taxon>
    </lineage>
</organism>
<reference evidence="3" key="1">
    <citation type="submission" date="2014-09" db="EMBL/GenBank/DDBJ databases">
        <title>Whole genome shotgun sequence of Streptomyces sp. NBRC 110027.</title>
        <authorList>
            <person name="Komaki H."/>
            <person name="Ichikawa N."/>
            <person name="Katano-Makiyama Y."/>
            <person name="Hosoyama A."/>
            <person name="Hashimoto M."/>
            <person name="Uohara A."/>
            <person name="Kitahashi Y."/>
            <person name="Ohji S."/>
            <person name="Kimura A."/>
            <person name="Yamazoe A."/>
            <person name="Igarashi Y."/>
            <person name="Fujita N."/>
        </authorList>
    </citation>
    <scope>NUCLEOTIDE SEQUENCE [LARGE SCALE GENOMIC DNA]</scope>
    <source>
        <strain evidence="3">NBRC 110027</strain>
    </source>
</reference>
<keyword evidence="1" id="KW-1133">Transmembrane helix</keyword>
<feature type="transmembrane region" description="Helical" evidence="1">
    <location>
        <begin position="20"/>
        <end position="39"/>
    </location>
</feature>
<dbReference type="AlphaFoldDB" id="A0A0P4R271"/>
<reference evidence="2 3" key="2">
    <citation type="journal article" date="2015" name="Stand. Genomic Sci.">
        <title>Draft genome sequence of marine-derived Streptomyces sp. TP-A0598, a producer of anti-MRSA antibiotic lydicamycins.</title>
        <authorList>
            <person name="Komaki H."/>
            <person name="Ichikawa N."/>
            <person name="Hosoyama A."/>
            <person name="Fujita N."/>
            <person name="Igarashi Y."/>
        </authorList>
    </citation>
    <scope>NUCLEOTIDE SEQUENCE [LARGE SCALE GENOMIC DNA]</scope>
    <source>
        <strain evidence="2 3">NBRC 110027</strain>
    </source>
</reference>
<dbReference type="EMBL" id="BBNO01000001">
    <property type="protein sequence ID" value="GAO06558.1"/>
    <property type="molecule type" value="Genomic_DNA"/>
</dbReference>
<evidence type="ECO:0000256" key="1">
    <source>
        <dbReference type="SAM" id="Phobius"/>
    </source>
</evidence>
<evidence type="ECO:0000313" key="2">
    <source>
        <dbReference type="EMBL" id="GAO06558.1"/>
    </source>
</evidence>
<evidence type="ECO:0000313" key="3">
    <source>
        <dbReference type="Proteomes" id="UP000048965"/>
    </source>
</evidence>
<protein>
    <submittedName>
        <fullName evidence="2">Uncharacterized protein</fullName>
    </submittedName>
</protein>